<keyword evidence="4" id="KW-1185">Reference proteome</keyword>
<evidence type="ECO:0000259" key="2">
    <source>
        <dbReference type="Pfam" id="PF17389"/>
    </source>
</evidence>
<keyword evidence="1" id="KW-0732">Signal</keyword>
<dbReference type="RefSeq" id="WP_217792707.1">
    <property type="nucleotide sequence ID" value="NZ_JAHSPG010000013.1"/>
</dbReference>
<dbReference type="Pfam" id="PF17389">
    <property type="entry name" value="Bac_rhamnosid6H"/>
    <property type="match status" value="1"/>
</dbReference>
<evidence type="ECO:0000313" key="4">
    <source>
        <dbReference type="Proteomes" id="UP000812270"/>
    </source>
</evidence>
<evidence type="ECO:0000256" key="1">
    <source>
        <dbReference type="SAM" id="SignalP"/>
    </source>
</evidence>
<dbReference type="EMBL" id="JAHSPG010000013">
    <property type="protein sequence ID" value="MBV4358942.1"/>
    <property type="molecule type" value="Genomic_DNA"/>
</dbReference>
<evidence type="ECO:0000313" key="3">
    <source>
        <dbReference type="EMBL" id="MBV4358942.1"/>
    </source>
</evidence>
<feature type="chain" id="PRO_5039066087" evidence="1">
    <location>
        <begin position="20"/>
        <end position="786"/>
    </location>
</feature>
<dbReference type="InterPro" id="IPR035396">
    <property type="entry name" value="Bac_rhamnosid6H"/>
</dbReference>
<protein>
    <submittedName>
        <fullName evidence="3">Alpha-rhamnosidase</fullName>
    </submittedName>
</protein>
<dbReference type="PANTHER" id="PTHR34987:SF2">
    <property type="entry name" value="B, PUTATIVE (AFU_ORTHOLOGUE AFUA_7G05040)-RELATED"/>
    <property type="match status" value="1"/>
</dbReference>
<feature type="signal peptide" evidence="1">
    <location>
        <begin position="1"/>
        <end position="19"/>
    </location>
</feature>
<name>A0A9E2SCS0_9BACT</name>
<proteinExistence type="predicted"/>
<gene>
    <name evidence="3" type="ORF">KTO63_17375</name>
</gene>
<accession>A0A9E2SCS0</accession>
<reference evidence="3" key="1">
    <citation type="submission" date="2021-06" db="EMBL/GenBank/DDBJ databases">
        <authorList>
            <person name="Huq M.A."/>
        </authorList>
    </citation>
    <scope>NUCLEOTIDE SEQUENCE</scope>
    <source>
        <strain evidence="3">MAH-26</strain>
    </source>
</reference>
<dbReference type="PANTHER" id="PTHR34987">
    <property type="entry name" value="C, PUTATIVE (AFU_ORTHOLOGUE AFUA_3G02880)-RELATED"/>
    <property type="match status" value="1"/>
</dbReference>
<dbReference type="Proteomes" id="UP000812270">
    <property type="component" value="Unassembled WGS sequence"/>
</dbReference>
<comment type="caution">
    <text evidence="3">The sequence shown here is derived from an EMBL/GenBank/DDBJ whole genome shotgun (WGS) entry which is preliminary data.</text>
</comment>
<organism evidence="3 4">
    <name type="scientific">Pinibacter aurantiacus</name>
    <dbReference type="NCBI Taxonomy" id="2851599"/>
    <lineage>
        <taxon>Bacteria</taxon>
        <taxon>Pseudomonadati</taxon>
        <taxon>Bacteroidota</taxon>
        <taxon>Chitinophagia</taxon>
        <taxon>Chitinophagales</taxon>
        <taxon>Chitinophagaceae</taxon>
        <taxon>Pinibacter</taxon>
    </lineage>
</organism>
<dbReference type="AlphaFoldDB" id="A0A9E2SCS0"/>
<feature type="domain" description="Alpha-L-rhamnosidase six-hairpin glycosidase" evidence="2">
    <location>
        <begin position="376"/>
        <end position="699"/>
    </location>
</feature>
<sequence>MKKNITSFILSFSLLLAQAQDVDLMHLPGNWKALWISCPNIDQRGYGVYHFRKILKLASKPPHYIVHVSADNRYRLFVNGKQVCAGPARGDLYNWNFETIDLASYLQAGENVIAALVWNMGEHAAVAQVSNQTGFLLQSYNDKDDDINTNKSWKVYEDSAYHPCSTDNGERLRTYMVIGPGDSVKAAAYPWQWETLDYNDNHWSNARELTNAVMVGYGSDNLWSLSPRTIPLMEETPQRMQVIRRSKGIQPDPAFLKGESPLEIPARSKVSILLDQQYNTVCFPELLVNNGKDAQIKLTYAEALFDKNLSKGNRNEIDGKEIHGNYDVFIADGGKRLFRPLWQRTYRYLQLDIETKEEPLTIVDLHGMANGYPFKENASFECSDPSLKEIWNVGWRTARLCAGETYFDCPYYEQLQYEADTRIQALISLYVSGDDRLMRKAIHDFYISRVPEGLTQGRYPSSRIQVIPTFSLYWISMLYDYWMYRNDTAFVKQYLSAVRGVLDWYEDKIDQKKNMLGPMKWWNFEDWNNSFPGGVPDGANDGSSSLVTLHYVYTLQQAAALFAFFGKANEAAQYSSLATRLSNATYKLCFDSKRNVMANTPEMKTYSQHASIMGVLSGAIPPTQRKAVMQKVLIDASLSQATFFYRFYLNQALKKAGMGEAYYSQLTPWRNMLSMGLTTFAENPDPTRSDCHAWSASPNYDFLATICGIEPAAYGFTKVKIEPHLGELQWANGVLPHPKGNLSVSLKRKGANGIDAAIELPKGVTGDFIWNGKTVKLRQGSNTVAF</sequence>